<evidence type="ECO:0000313" key="1">
    <source>
        <dbReference type="EMBL" id="KAG8177136.1"/>
    </source>
</evidence>
<dbReference type="PANTHER" id="PTHR47331:SF5">
    <property type="entry name" value="RIBONUCLEASE H"/>
    <property type="match status" value="1"/>
</dbReference>
<dbReference type="Pfam" id="PF05380">
    <property type="entry name" value="Peptidase_A17"/>
    <property type="match status" value="1"/>
</dbReference>
<dbReference type="PANTHER" id="PTHR47331">
    <property type="entry name" value="PHD-TYPE DOMAIN-CONTAINING PROTEIN"/>
    <property type="match status" value="1"/>
</dbReference>
<accession>A0AAV6U0J6</accession>
<keyword evidence="2" id="KW-1185">Reference proteome</keyword>
<proteinExistence type="predicted"/>
<dbReference type="InterPro" id="IPR008042">
    <property type="entry name" value="Retrotrans_Pao"/>
</dbReference>
<name>A0AAV6U0J6_9ARAC</name>
<evidence type="ECO:0008006" key="3">
    <source>
        <dbReference type="Google" id="ProtNLM"/>
    </source>
</evidence>
<dbReference type="Proteomes" id="UP000827092">
    <property type="component" value="Unassembled WGS sequence"/>
</dbReference>
<reference evidence="1 2" key="1">
    <citation type="journal article" date="2022" name="Nat. Ecol. Evol.">
        <title>A masculinizing supergene underlies an exaggerated male reproductive morph in a spider.</title>
        <authorList>
            <person name="Hendrickx F."/>
            <person name="De Corte Z."/>
            <person name="Sonet G."/>
            <person name="Van Belleghem S.M."/>
            <person name="Kostlbacher S."/>
            <person name="Vangestel C."/>
        </authorList>
    </citation>
    <scope>NUCLEOTIDE SEQUENCE [LARGE SCALE GENOMIC DNA]</scope>
    <source>
        <strain evidence="1">W744_W776</strain>
    </source>
</reference>
<sequence length="141" mass="15727">MLASKSRVAPIRVISIPRLELCACVLLAQLVCKLRSALRLDVSKVVLHTDSTVALSWLATPANRLKTFIANRVSKVQRLTEDCQWKHVPSNINPADLVSRGLGPQEITIQKLWWNGPSFLERGELFSDQERCSSCFGISRG</sequence>
<gene>
    <name evidence="1" type="ORF">JTE90_012017</name>
</gene>
<comment type="caution">
    <text evidence="1">The sequence shown here is derived from an EMBL/GenBank/DDBJ whole genome shotgun (WGS) entry which is preliminary data.</text>
</comment>
<organism evidence="1 2">
    <name type="scientific">Oedothorax gibbosus</name>
    <dbReference type="NCBI Taxonomy" id="931172"/>
    <lineage>
        <taxon>Eukaryota</taxon>
        <taxon>Metazoa</taxon>
        <taxon>Ecdysozoa</taxon>
        <taxon>Arthropoda</taxon>
        <taxon>Chelicerata</taxon>
        <taxon>Arachnida</taxon>
        <taxon>Araneae</taxon>
        <taxon>Araneomorphae</taxon>
        <taxon>Entelegynae</taxon>
        <taxon>Araneoidea</taxon>
        <taxon>Linyphiidae</taxon>
        <taxon>Erigoninae</taxon>
        <taxon>Oedothorax</taxon>
    </lineage>
</organism>
<protein>
    <recommendedName>
        <fullName evidence="3">RNase H type-1 domain-containing protein</fullName>
    </recommendedName>
</protein>
<dbReference type="EMBL" id="JAFNEN010000815">
    <property type="protein sequence ID" value="KAG8177136.1"/>
    <property type="molecule type" value="Genomic_DNA"/>
</dbReference>
<dbReference type="AlphaFoldDB" id="A0AAV6U0J6"/>
<evidence type="ECO:0000313" key="2">
    <source>
        <dbReference type="Proteomes" id="UP000827092"/>
    </source>
</evidence>